<keyword evidence="8" id="KW-0503">Monooxygenase</keyword>
<dbReference type="Gene3D" id="1.10.630.10">
    <property type="entry name" value="Cytochrome P450"/>
    <property type="match status" value="1"/>
</dbReference>
<evidence type="ECO:0000313" key="12">
    <source>
        <dbReference type="Proteomes" id="UP001359485"/>
    </source>
</evidence>
<keyword evidence="5" id="KW-0732">Signal</keyword>
<dbReference type="SUPFAM" id="SSF63707">
    <property type="entry name" value="Ganglioside M2 (gm2) activator"/>
    <property type="match status" value="1"/>
</dbReference>
<dbReference type="PRINTS" id="PR00463">
    <property type="entry name" value="EP450I"/>
</dbReference>
<comment type="similarity">
    <text evidence="2">Belongs to the cytochrome P450 family.</text>
</comment>
<feature type="domain" description="MD-2-related lipid-recognition" evidence="10">
    <location>
        <begin position="654"/>
        <end position="760"/>
    </location>
</feature>
<dbReference type="CDD" id="cd11054">
    <property type="entry name" value="CYP24A1-like"/>
    <property type="match status" value="1"/>
</dbReference>
<evidence type="ECO:0000256" key="9">
    <source>
        <dbReference type="SAM" id="MobiDB-lite"/>
    </source>
</evidence>
<evidence type="ECO:0000256" key="2">
    <source>
        <dbReference type="ARBA" id="ARBA00010617"/>
    </source>
</evidence>
<dbReference type="PANTHER" id="PTHR24279:SF120">
    <property type="entry name" value="CYTOCHROME P450"/>
    <property type="match status" value="1"/>
</dbReference>
<dbReference type="PRINTS" id="PR00385">
    <property type="entry name" value="P450"/>
</dbReference>
<evidence type="ECO:0000256" key="3">
    <source>
        <dbReference type="ARBA" id="ARBA00022617"/>
    </source>
</evidence>
<evidence type="ECO:0000256" key="7">
    <source>
        <dbReference type="ARBA" id="ARBA00023004"/>
    </source>
</evidence>
<evidence type="ECO:0000256" key="6">
    <source>
        <dbReference type="ARBA" id="ARBA00023002"/>
    </source>
</evidence>
<dbReference type="InterPro" id="IPR036396">
    <property type="entry name" value="Cyt_P450_sf"/>
</dbReference>
<dbReference type="SUPFAM" id="SSF48264">
    <property type="entry name" value="Cytochrome P450"/>
    <property type="match status" value="1"/>
</dbReference>
<feature type="region of interest" description="Disordered" evidence="9">
    <location>
        <begin position="1"/>
        <end position="31"/>
    </location>
</feature>
<keyword evidence="12" id="KW-1185">Reference proteome</keyword>
<gene>
    <name evidence="11" type="ORF">RUM44_007799</name>
</gene>
<reference evidence="11 12" key="1">
    <citation type="submission" date="2023-09" db="EMBL/GenBank/DDBJ databases">
        <title>Genomes of two closely related lineages of the louse Polyplax serrata with different host specificities.</title>
        <authorList>
            <person name="Martinu J."/>
            <person name="Tarabai H."/>
            <person name="Stefka J."/>
            <person name="Hypsa V."/>
        </authorList>
    </citation>
    <scope>NUCLEOTIDE SEQUENCE [LARGE SCALE GENOMIC DNA]</scope>
    <source>
        <strain evidence="11">98ZLc_SE</strain>
    </source>
</reference>
<evidence type="ECO:0000256" key="1">
    <source>
        <dbReference type="ARBA" id="ARBA00001971"/>
    </source>
</evidence>
<dbReference type="InterPro" id="IPR050479">
    <property type="entry name" value="CYP11_CYP27_families"/>
</dbReference>
<evidence type="ECO:0000256" key="8">
    <source>
        <dbReference type="ARBA" id="ARBA00023033"/>
    </source>
</evidence>
<keyword evidence="4" id="KW-0479">Metal-binding</keyword>
<comment type="caution">
    <text evidence="11">The sequence shown here is derived from an EMBL/GenBank/DDBJ whole genome shotgun (WGS) entry which is preliminary data.</text>
</comment>
<dbReference type="Pfam" id="PF00067">
    <property type="entry name" value="p450"/>
    <property type="match status" value="1"/>
</dbReference>
<evidence type="ECO:0000256" key="4">
    <source>
        <dbReference type="ARBA" id="ARBA00022723"/>
    </source>
</evidence>
<comment type="cofactor">
    <cofactor evidence="1">
        <name>heme</name>
        <dbReference type="ChEBI" id="CHEBI:30413"/>
    </cofactor>
</comment>
<keyword evidence="6" id="KW-0560">Oxidoreductase</keyword>
<name>A0ABR1B785_POLSC</name>
<evidence type="ECO:0000259" key="10">
    <source>
        <dbReference type="Pfam" id="PF02221"/>
    </source>
</evidence>
<dbReference type="InterPro" id="IPR003172">
    <property type="entry name" value="ML_dom"/>
</dbReference>
<organism evidence="11 12">
    <name type="scientific">Polyplax serrata</name>
    <name type="common">Common mouse louse</name>
    <dbReference type="NCBI Taxonomy" id="468196"/>
    <lineage>
        <taxon>Eukaryota</taxon>
        <taxon>Metazoa</taxon>
        <taxon>Ecdysozoa</taxon>
        <taxon>Arthropoda</taxon>
        <taxon>Hexapoda</taxon>
        <taxon>Insecta</taxon>
        <taxon>Pterygota</taxon>
        <taxon>Neoptera</taxon>
        <taxon>Paraneoptera</taxon>
        <taxon>Psocodea</taxon>
        <taxon>Troctomorpha</taxon>
        <taxon>Phthiraptera</taxon>
        <taxon>Anoplura</taxon>
        <taxon>Polyplacidae</taxon>
        <taxon>Polyplax</taxon>
    </lineage>
</organism>
<dbReference type="InterPro" id="IPR001128">
    <property type="entry name" value="Cyt_P450"/>
</dbReference>
<sequence length="770" mass="87317">MAKRTAGGNPSGRLRRSPSCSDKAETSQNSGHYKLPALDKVMESLYRDYGEIVKVSGLIGHPDLLFVFNPNEIERIFKKEETMPHRPSMPSVKYYKQVLRKDFFGKDAGVVGVHGQQWDDFRSKVHQTMMQPNTAKKYFAPLNQITIEFLDRIEERIKPDHELDCDFMEELYKWALESIGKVALDTRLGCLNKNLNEEPEAQRMIESVKTFFANVAQVELRMPVWRIYSTPAWKKYIGAFDVFRETCLKHINEALINLQSQPPNRKEEDIPLVERILLKTSDPKIATVLALDLLLVGIDTTSVAATTIIYQLAKNPKKQEKLYRELLELLPNEDDPITEDTMPKLVYLNACIKESLRMKPVIIGNGRSLTSSAVIGNFQIPKGTHVIFPHYVVSNLQQYFPDPESFVPERWLKNSGTCPYDTKIHRFASLPFGYGRRTCLGRRFAEAELKILLSKIFRKYNVGYQHGEINIPNQVTQEQAAVLRSTTLKLRHYHDKPRSLNLNRIFHLTDGYSPMKIVQNRYPTTGSIQVSNVDILFAVSNPRLGPADSNLTQGIQHMEYKTAISSGMMGMTQPNTGSFISPSLQPIVIGNKSEMNYKIVYSVLFVLATSASALNWSICGDTTDPIKVTALSGQFNASRYMVMAGKFKVAYDMDAPIEAEVILSKKFIFGWTRIPCVDELGSCNYTDICQMTPFNNSNCPEPFTENDLPCSCPVPQGQYTFKDLGVNLNVIPSWLENGRYRAQITLKQNGKRLICLLVDTFLSKVLNKQP</sequence>
<dbReference type="PROSITE" id="PS00086">
    <property type="entry name" value="CYTOCHROME_P450"/>
    <property type="match status" value="1"/>
</dbReference>
<dbReference type="Gene3D" id="2.70.220.10">
    <property type="entry name" value="Ganglioside GM2 activator"/>
    <property type="match status" value="1"/>
</dbReference>
<dbReference type="Proteomes" id="UP001359485">
    <property type="component" value="Unassembled WGS sequence"/>
</dbReference>
<protein>
    <recommendedName>
        <fullName evidence="10">MD-2-related lipid-recognition domain-containing protein</fullName>
    </recommendedName>
</protein>
<dbReference type="InterPro" id="IPR002401">
    <property type="entry name" value="Cyt_P450_E_grp-I"/>
</dbReference>
<evidence type="ECO:0000313" key="11">
    <source>
        <dbReference type="EMBL" id="KAK6637383.1"/>
    </source>
</evidence>
<evidence type="ECO:0000256" key="5">
    <source>
        <dbReference type="ARBA" id="ARBA00022729"/>
    </source>
</evidence>
<accession>A0ABR1B785</accession>
<dbReference type="InterPro" id="IPR036846">
    <property type="entry name" value="GM2-AP_sf"/>
</dbReference>
<dbReference type="Pfam" id="PF02221">
    <property type="entry name" value="E1_DerP2_DerF2"/>
    <property type="match status" value="1"/>
</dbReference>
<dbReference type="EMBL" id="JAWJWF010000002">
    <property type="protein sequence ID" value="KAK6637383.1"/>
    <property type="molecule type" value="Genomic_DNA"/>
</dbReference>
<keyword evidence="3" id="KW-0349">Heme</keyword>
<proteinExistence type="inferred from homology"/>
<dbReference type="InterPro" id="IPR017972">
    <property type="entry name" value="Cyt_P450_CS"/>
</dbReference>
<dbReference type="PANTHER" id="PTHR24279">
    <property type="entry name" value="CYTOCHROME P450"/>
    <property type="match status" value="1"/>
</dbReference>
<keyword evidence="7" id="KW-0408">Iron</keyword>